<dbReference type="OMA" id="RWCEMAK"/>
<gene>
    <name evidence="9" type="ordered locus">MTR_5g070020</name>
    <name evidence="10" type="ORF">MtrunA17_Chr5g0429661</name>
</gene>
<feature type="domain" description="HTH myb-type" evidence="8">
    <location>
        <begin position="173"/>
        <end position="223"/>
    </location>
</feature>
<evidence type="ECO:0000313" key="11">
    <source>
        <dbReference type="EnsemblPlants" id="AES98565"/>
    </source>
</evidence>
<dbReference type="Proteomes" id="UP000002051">
    <property type="component" value="Chromosome 5"/>
</dbReference>
<feature type="region of interest" description="Disordered" evidence="6">
    <location>
        <begin position="217"/>
        <end position="238"/>
    </location>
</feature>
<dbReference type="GO" id="GO:0000981">
    <property type="term" value="F:DNA-binding transcription factor activity, RNA polymerase II-specific"/>
    <property type="evidence" value="ECO:0000318"/>
    <property type="project" value="GO_Central"/>
</dbReference>
<evidence type="ECO:0000256" key="4">
    <source>
        <dbReference type="ARBA" id="ARBA00023125"/>
    </source>
</evidence>
<protein>
    <submittedName>
        <fullName evidence="9">Myb transcription factor</fullName>
    </submittedName>
    <submittedName>
        <fullName evidence="10">Putative transcription factor MYB-HB-like family</fullName>
    </submittedName>
</protein>
<dbReference type="SMART" id="SM00717">
    <property type="entry name" value="SANT"/>
    <property type="match status" value="2"/>
</dbReference>
<dbReference type="EnsemblPlants" id="AES98565">
    <property type="protein sequence ID" value="AES98565"/>
    <property type="gene ID" value="MTR_5g070020"/>
</dbReference>
<dbReference type="GO" id="GO:0006355">
    <property type="term" value="P:regulation of DNA-templated transcription"/>
    <property type="evidence" value="ECO:0000318"/>
    <property type="project" value="GO_Central"/>
</dbReference>
<dbReference type="Gene3D" id="1.10.10.60">
    <property type="entry name" value="Homeodomain-like"/>
    <property type="match status" value="2"/>
</dbReference>
<name>G7K6C7_MEDTR</name>
<dbReference type="PANTHER" id="PTHR45614:SF218">
    <property type="entry name" value="TRANSCRIPTION FACTOR MYB119-RELATED"/>
    <property type="match status" value="1"/>
</dbReference>
<evidence type="ECO:0000256" key="2">
    <source>
        <dbReference type="ARBA" id="ARBA00022737"/>
    </source>
</evidence>
<dbReference type="PANTHER" id="PTHR45614">
    <property type="entry name" value="MYB PROTEIN-RELATED"/>
    <property type="match status" value="1"/>
</dbReference>
<feature type="compositionally biased region" description="Basic residues" evidence="6">
    <location>
        <begin position="217"/>
        <end position="229"/>
    </location>
</feature>
<dbReference type="AlphaFoldDB" id="G7K6C7"/>
<reference evidence="10" key="5">
    <citation type="journal article" date="2018" name="Nat. Plants">
        <title>Whole-genome landscape of Medicago truncatula symbiotic genes.</title>
        <authorList>
            <person name="Pecrix Y."/>
            <person name="Gamas P."/>
            <person name="Carrere S."/>
        </authorList>
    </citation>
    <scope>NUCLEOTIDE SEQUENCE</scope>
    <source>
        <tissue evidence="10">Leaves</tissue>
    </source>
</reference>
<dbReference type="SUPFAM" id="SSF46689">
    <property type="entry name" value="Homeodomain-like"/>
    <property type="match status" value="1"/>
</dbReference>
<keyword evidence="3" id="KW-0805">Transcription regulation</keyword>
<dbReference type="GO" id="GO:0005634">
    <property type="term" value="C:nucleus"/>
    <property type="evidence" value="ECO:0000318"/>
    <property type="project" value="GO_Central"/>
</dbReference>
<dbReference type="InterPro" id="IPR017930">
    <property type="entry name" value="Myb_dom"/>
</dbReference>
<keyword evidence="5" id="KW-0539">Nucleus</keyword>
<feature type="domain" description="Myb-like" evidence="7">
    <location>
        <begin position="169"/>
        <end position="219"/>
    </location>
</feature>
<reference evidence="9 12" key="1">
    <citation type="journal article" date="2011" name="Nature">
        <title>The Medicago genome provides insight into the evolution of rhizobial symbioses.</title>
        <authorList>
            <person name="Young N.D."/>
            <person name="Debelle F."/>
            <person name="Oldroyd G.E."/>
            <person name="Geurts R."/>
            <person name="Cannon S.B."/>
            <person name="Udvardi M.K."/>
            <person name="Benedito V.A."/>
            <person name="Mayer K.F."/>
            <person name="Gouzy J."/>
            <person name="Schoof H."/>
            <person name="Van de Peer Y."/>
            <person name="Proost S."/>
            <person name="Cook D.R."/>
            <person name="Meyers B.C."/>
            <person name="Spannagl M."/>
            <person name="Cheung F."/>
            <person name="De Mita S."/>
            <person name="Krishnakumar V."/>
            <person name="Gundlach H."/>
            <person name="Zhou S."/>
            <person name="Mudge J."/>
            <person name="Bharti A.K."/>
            <person name="Murray J.D."/>
            <person name="Naoumkina M.A."/>
            <person name="Rosen B."/>
            <person name="Silverstein K.A."/>
            <person name="Tang H."/>
            <person name="Rombauts S."/>
            <person name="Zhao P.X."/>
            <person name="Zhou P."/>
            <person name="Barbe V."/>
            <person name="Bardou P."/>
            <person name="Bechner M."/>
            <person name="Bellec A."/>
            <person name="Berger A."/>
            <person name="Berges H."/>
            <person name="Bidwell S."/>
            <person name="Bisseling T."/>
            <person name="Choisne N."/>
            <person name="Couloux A."/>
            <person name="Denny R."/>
            <person name="Deshpande S."/>
            <person name="Dai X."/>
            <person name="Doyle J.J."/>
            <person name="Dudez A.M."/>
            <person name="Farmer A.D."/>
            <person name="Fouteau S."/>
            <person name="Franken C."/>
            <person name="Gibelin C."/>
            <person name="Gish J."/>
            <person name="Goldstein S."/>
            <person name="Gonzalez A.J."/>
            <person name="Green P.J."/>
            <person name="Hallab A."/>
            <person name="Hartog M."/>
            <person name="Hua A."/>
            <person name="Humphray S.J."/>
            <person name="Jeong D.H."/>
            <person name="Jing Y."/>
            <person name="Jocker A."/>
            <person name="Kenton S.M."/>
            <person name="Kim D.J."/>
            <person name="Klee K."/>
            <person name="Lai H."/>
            <person name="Lang C."/>
            <person name="Lin S."/>
            <person name="Macmil S.L."/>
            <person name="Magdelenat G."/>
            <person name="Matthews L."/>
            <person name="McCorrison J."/>
            <person name="Monaghan E.L."/>
            <person name="Mun J.H."/>
            <person name="Najar F.Z."/>
            <person name="Nicholson C."/>
            <person name="Noirot C."/>
            <person name="O'Bleness M."/>
            <person name="Paule C.R."/>
            <person name="Poulain J."/>
            <person name="Prion F."/>
            <person name="Qin B."/>
            <person name="Qu C."/>
            <person name="Retzel E.F."/>
            <person name="Riddle C."/>
            <person name="Sallet E."/>
            <person name="Samain S."/>
            <person name="Samson N."/>
            <person name="Sanders I."/>
            <person name="Saurat O."/>
            <person name="Scarpelli C."/>
            <person name="Schiex T."/>
            <person name="Segurens B."/>
            <person name="Severin A.J."/>
            <person name="Sherrier D.J."/>
            <person name="Shi R."/>
            <person name="Sims S."/>
            <person name="Singer S.R."/>
            <person name="Sinharoy S."/>
            <person name="Sterck L."/>
            <person name="Viollet A."/>
            <person name="Wang B.B."/>
            <person name="Wang K."/>
            <person name="Wang M."/>
            <person name="Wang X."/>
            <person name="Warfsmann J."/>
            <person name="Weissenbach J."/>
            <person name="White D.D."/>
            <person name="White J.D."/>
            <person name="Wiley G.B."/>
            <person name="Wincker P."/>
            <person name="Xing Y."/>
            <person name="Yang L."/>
            <person name="Yao Z."/>
            <person name="Ying F."/>
            <person name="Zhai J."/>
            <person name="Zhou L."/>
            <person name="Zuber A."/>
            <person name="Denarie J."/>
            <person name="Dixon R.A."/>
            <person name="May G.D."/>
            <person name="Schwartz D.C."/>
            <person name="Rogers J."/>
            <person name="Quetier F."/>
            <person name="Town C.D."/>
            <person name="Roe B.A."/>
        </authorList>
    </citation>
    <scope>NUCLEOTIDE SEQUENCE [LARGE SCALE GENOMIC DNA]</scope>
    <source>
        <strain evidence="9">A17</strain>
        <strain evidence="11 12">cv. Jemalong A17</strain>
    </source>
</reference>
<comment type="subcellular location">
    <subcellularLocation>
        <location evidence="1">Nucleus</location>
    </subcellularLocation>
</comment>
<dbReference type="SMR" id="G7K6C7"/>
<proteinExistence type="predicted"/>
<dbReference type="Proteomes" id="UP000265566">
    <property type="component" value="Chromosome 5"/>
</dbReference>
<reference evidence="13" key="4">
    <citation type="journal article" date="2018" name="Nat. Plants">
        <title>Whole-genome landscape of Medicago truncatula symbiotic genes.</title>
        <authorList>
            <person name="Pecrix Y."/>
            <person name="Staton S.E."/>
            <person name="Sallet E."/>
            <person name="Lelandais-Briere C."/>
            <person name="Moreau S."/>
            <person name="Carrere S."/>
            <person name="Blein T."/>
            <person name="Jardinaud M.F."/>
            <person name="Latrasse D."/>
            <person name="Zouine M."/>
            <person name="Zahm M."/>
            <person name="Kreplak J."/>
            <person name="Mayjonade B."/>
            <person name="Satge C."/>
            <person name="Perez M."/>
            <person name="Cauet S."/>
            <person name="Marande W."/>
            <person name="Chantry-Darmon C."/>
            <person name="Lopez-Roques C."/>
            <person name="Bouchez O."/>
            <person name="Berard A."/>
            <person name="Debelle F."/>
            <person name="Munos S."/>
            <person name="Bendahmane A."/>
            <person name="Berges H."/>
            <person name="Niebel A."/>
            <person name="Buitink J."/>
            <person name="Frugier F."/>
            <person name="Benhamed M."/>
            <person name="Crespi M."/>
            <person name="Gouzy J."/>
            <person name="Gamas P."/>
        </authorList>
    </citation>
    <scope>NUCLEOTIDE SEQUENCE [LARGE SCALE GENOMIC DNA]</scope>
    <source>
        <strain evidence="13">cv. Jemalong A17</strain>
    </source>
</reference>
<evidence type="ECO:0000313" key="12">
    <source>
        <dbReference type="Proteomes" id="UP000002051"/>
    </source>
</evidence>
<reference evidence="11" key="3">
    <citation type="submission" date="2015-04" db="UniProtKB">
        <authorList>
            <consortium name="EnsemblPlants"/>
        </authorList>
    </citation>
    <scope>IDENTIFICATION</scope>
    <source>
        <strain evidence="11">cv. Jemalong A17</strain>
    </source>
</reference>
<evidence type="ECO:0000256" key="1">
    <source>
        <dbReference type="ARBA" id="ARBA00004123"/>
    </source>
</evidence>
<dbReference type="PaxDb" id="3880-AES98565"/>
<evidence type="ECO:0000313" key="13">
    <source>
        <dbReference type="Proteomes" id="UP000265566"/>
    </source>
</evidence>
<accession>G7K6C7</accession>
<evidence type="ECO:0000259" key="7">
    <source>
        <dbReference type="PROSITE" id="PS50090"/>
    </source>
</evidence>
<dbReference type="GO" id="GO:0000978">
    <property type="term" value="F:RNA polymerase II cis-regulatory region sequence-specific DNA binding"/>
    <property type="evidence" value="ECO:0000318"/>
    <property type="project" value="GO_Central"/>
</dbReference>
<dbReference type="EMBL" id="PSQE01000005">
    <property type="protein sequence ID" value="RHN56453.1"/>
    <property type="molecule type" value="Genomic_DNA"/>
</dbReference>
<keyword evidence="3" id="KW-0804">Transcription</keyword>
<dbReference type="InterPro" id="IPR001005">
    <property type="entry name" value="SANT/Myb"/>
</dbReference>
<dbReference type="CDD" id="cd00167">
    <property type="entry name" value="SANT"/>
    <property type="match status" value="2"/>
</dbReference>
<evidence type="ECO:0000313" key="9">
    <source>
        <dbReference type="EMBL" id="AES98565.1"/>
    </source>
</evidence>
<dbReference type="eggNOG" id="KOG0048">
    <property type="taxonomic scope" value="Eukaryota"/>
</dbReference>
<feature type="domain" description="HTH myb-type" evidence="8">
    <location>
        <begin position="117"/>
        <end position="172"/>
    </location>
</feature>
<evidence type="ECO:0000256" key="6">
    <source>
        <dbReference type="SAM" id="MobiDB-lite"/>
    </source>
</evidence>
<keyword evidence="2" id="KW-0677">Repeat</keyword>
<dbReference type="PROSITE" id="PS50090">
    <property type="entry name" value="MYB_LIKE"/>
    <property type="match status" value="2"/>
</dbReference>
<reference evidence="9 12" key="2">
    <citation type="journal article" date="2014" name="BMC Genomics">
        <title>An improved genome release (version Mt4.0) for the model legume Medicago truncatula.</title>
        <authorList>
            <person name="Tang H."/>
            <person name="Krishnakumar V."/>
            <person name="Bidwell S."/>
            <person name="Rosen B."/>
            <person name="Chan A."/>
            <person name="Zhou S."/>
            <person name="Gentzbittel L."/>
            <person name="Childs K.L."/>
            <person name="Yandell M."/>
            <person name="Gundlach H."/>
            <person name="Mayer K.F."/>
            <person name="Schwartz D.C."/>
            <person name="Town C.D."/>
        </authorList>
    </citation>
    <scope>GENOME REANNOTATION</scope>
    <source>
        <strain evidence="11 12">cv. Jemalong A17</strain>
    </source>
</reference>
<dbReference type="Pfam" id="PF13921">
    <property type="entry name" value="Myb_DNA-bind_6"/>
    <property type="match status" value="1"/>
</dbReference>
<organism evidence="9 12">
    <name type="scientific">Medicago truncatula</name>
    <name type="common">Barrel medic</name>
    <name type="synonym">Medicago tribuloides</name>
    <dbReference type="NCBI Taxonomy" id="3880"/>
    <lineage>
        <taxon>Eukaryota</taxon>
        <taxon>Viridiplantae</taxon>
        <taxon>Streptophyta</taxon>
        <taxon>Embryophyta</taxon>
        <taxon>Tracheophyta</taxon>
        <taxon>Spermatophyta</taxon>
        <taxon>Magnoliopsida</taxon>
        <taxon>eudicotyledons</taxon>
        <taxon>Gunneridae</taxon>
        <taxon>Pentapetalae</taxon>
        <taxon>rosids</taxon>
        <taxon>fabids</taxon>
        <taxon>Fabales</taxon>
        <taxon>Fabaceae</taxon>
        <taxon>Papilionoideae</taxon>
        <taxon>50 kb inversion clade</taxon>
        <taxon>NPAAA clade</taxon>
        <taxon>Hologalegina</taxon>
        <taxon>IRL clade</taxon>
        <taxon>Trifolieae</taxon>
        <taxon>Medicago</taxon>
    </lineage>
</organism>
<evidence type="ECO:0000259" key="8">
    <source>
        <dbReference type="PROSITE" id="PS51294"/>
    </source>
</evidence>
<dbReference type="Gramene" id="rna31858">
    <property type="protein sequence ID" value="RHN56453.1"/>
    <property type="gene ID" value="gene31858"/>
</dbReference>
<dbReference type="InterPro" id="IPR009057">
    <property type="entry name" value="Homeodomain-like_sf"/>
</dbReference>
<evidence type="ECO:0000256" key="3">
    <source>
        <dbReference type="ARBA" id="ARBA00023015"/>
    </source>
</evidence>
<dbReference type="EMBL" id="CM001221">
    <property type="protein sequence ID" value="AES98565.1"/>
    <property type="molecule type" value="Genomic_DNA"/>
</dbReference>
<keyword evidence="12" id="KW-1185">Reference proteome</keyword>
<feature type="domain" description="Myb-like" evidence="7">
    <location>
        <begin position="122"/>
        <end position="168"/>
    </location>
</feature>
<dbReference type="InterPro" id="IPR050560">
    <property type="entry name" value="MYB_TF"/>
</dbReference>
<evidence type="ECO:0000256" key="5">
    <source>
        <dbReference type="ARBA" id="ARBA00023242"/>
    </source>
</evidence>
<sequence>MVRGGNHGVNGVKIFGNENINVNDPLMDRFLLGQMIHYPNHQQNNASMFPYSYGSNHEFMWPNYTQQSSFVVDGVLANEEALKWTNFNQTPTLCLKDLQGYGENTNIVGRKTKKETSEILIKGQWTNEEDRKLIKLVKQYGERKWAQIAEKLEGRVGKQCRERWHNHLRPDIKKDSWSEEEEKILVATHAKIGNRWAEIAKKIPGRTENAIKNHWNATKRRQNSRRKNKKNETNFKGSKPKSYILENYIKTNTFITTKITNIPSSSHATLSLNLEENQSNTLFNELPYDSFSNELHFIQQILMDDNNNQNVVDDVNESELVHSIQYPNYNMHLDTPTSMNNFLPHDLYLSQLLNM</sequence>
<dbReference type="HOGENOM" id="CLU_034700_1_0_1"/>
<keyword evidence="4" id="KW-0238">DNA-binding</keyword>
<evidence type="ECO:0000313" key="10">
    <source>
        <dbReference type="EMBL" id="RHN56453.1"/>
    </source>
</evidence>
<dbReference type="PROSITE" id="PS51294">
    <property type="entry name" value="HTH_MYB"/>
    <property type="match status" value="2"/>
</dbReference>
<dbReference type="FunFam" id="1.10.10.60:FF:000010">
    <property type="entry name" value="Transcriptional activator Myb isoform A"/>
    <property type="match status" value="1"/>
</dbReference>